<dbReference type="Pfam" id="PF00815">
    <property type="entry name" value="Histidinol_dh"/>
    <property type="match status" value="1"/>
</dbReference>
<name>A0A2M7XZI1_9BACT</name>
<evidence type="ECO:0000256" key="5">
    <source>
        <dbReference type="RuleBase" id="RU004175"/>
    </source>
</evidence>
<comment type="cofactor">
    <cofactor evidence="1">
        <name>Zn(2+)</name>
        <dbReference type="ChEBI" id="CHEBI:29105"/>
    </cofactor>
</comment>
<keyword evidence="4" id="KW-0560">Oxidoreductase</keyword>
<comment type="caution">
    <text evidence="6">The sequence shown here is derived from an EMBL/GenBank/DDBJ whole genome shotgun (WGS) entry which is preliminary data.</text>
</comment>
<dbReference type="PANTHER" id="PTHR21256:SF2">
    <property type="entry name" value="HISTIDINE BIOSYNTHESIS TRIFUNCTIONAL PROTEIN"/>
    <property type="match status" value="1"/>
</dbReference>
<dbReference type="GO" id="GO:0004399">
    <property type="term" value="F:histidinol dehydrogenase activity"/>
    <property type="evidence" value="ECO:0007669"/>
    <property type="project" value="TreeGrafter"/>
</dbReference>
<dbReference type="AlphaFoldDB" id="A0A2M7XZI1"/>
<dbReference type="EMBL" id="PFWL01000014">
    <property type="protein sequence ID" value="PJA56040.1"/>
    <property type="molecule type" value="Genomic_DNA"/>
</dbReference>
<dbReference type="SUPFAM" id="SSF53720">
    <property type="entry name" value="ALDH-like"/>
    <property type="match status" value="1"/>
</dbReference>
<proteinExistence type="inferred from homology"/>
<dbReference type="InterPro" id="IPR012131">
    <property type="entry name" value="Hstdl_DH"/>
</dbReference>
<keyword evidence="3" id="KW-0862">Zinc</keyword>
<gene>
    <name evidence="6" type="primary">hisD</name>
    <name evidence="6" type="ORF">CO165_00365</name>
</gene>
<sequence>MKVIKLKDLSQNNYQRIVNRSAGTNRSIMPAVKTIMKKVQKEGGKIIIEKYQQRYGKENYQSIQVTRDEIKRAYLEVDKKTIKAFKQMIKNITLVQKAQLTKKIDTVVQSENGVKVWREWRPIEKVGLYIPGGKAIYPSSVLMTALPAQISGCKEIIMCSPPRGDGQIPSATLVAADMIGLKKIYKIGGVEAIAAMTYGTETVPAVYKIFGAGNSFVTAAKILAREIISIDMPAGPSEVFIISDETANPKYIAADLLADGEHGEDSACVLLTTSKKVAEETKKEIEKQLIFLSTRKYAEESLKRYGLFAVVQTMQEAI</sequence>
<evidence type="ECO:0000313" key="7">
    <source>
        <dbReference type="Proteomes" id="UP000229647"/>
    </source>
</evidence>
<comment type="similarity">
    <text evidence="5">Belongs to the histidinol dehydrogenase family.</text>
</comment>
<dbReference type="InterPro" id="IPR016161">
    <property type="entry name" value="Ald_DH/histidinol_DH"/>
</dbReference>
<protein>
    <submittedName>
        <fullName evidence="6">Histidinol dehydrogenase</fullName>
    </submittedName>
</protein>
<feature type="non-terminal residue" evidence="6">
    <location>
        <position position="318"/>
    </location>
</feature>
<evidence type="ECO:0000256" key="3">
    <source>
        <dbReference type="ARBA" id="ARBA00022833"/>
    </source>
</evidence>
<dbReference type="GO" id="GO:0046872">
    <property type="term" value="F:metal ion binding"/>
    <property type="evidence" value="ECO:0007669"/>
    <property type="project" value="UniProtKB-KW"/>
</dbReference>
<dbReference type="GO" id="GO:0005737">
    <property type="term" value="C:cytoplasm"/>
    <property type="evidence" value="ECO:0007669"/>
    <property type="project" value="TreeGrafter"/>
</dbReference>
<dbReference type="NCBIfam" id="TIGR00069">
    <property type="entry name" value="hisD"/>
    <property type="match status" value="1"/>
</dbReference>
<dbReference type="InterPro" id="IPR001692">
    <property type="entry name" value="Histidinol_DH_CS"/>
</dbReference>
<evidence type="ECO:0000313" key="6">
    <source>
        <dbReference type="EMBL" id="PJA56040.1"/>
    </source>
</evidence>
<dbReference type="PRINTS" id="PR00083">
    <property type="entry name" value="HOLDHDRGNASE"/>
</dbReference>
<dbReference type="GO" id="GO:0000105">
    <property type="term" value="P:L-histidine biosynthetic process"/>
    <property type="evidence" value="ECO:0007669"/>
    <property type="project" value="TreeGrafter"/>
</dbReference>
<accession>A0A2M7XZI1</accession>
<dbReference type="PANTHER" id="PTHR21256">
    <property type="entry name" value="HISTIDINOL DEHYDROGENASE HDH"/>
    <property type="match status" value="1"/>
</dbReference>
<organism evidence="6 7">
    <name type="scientific">Candidatus Roizmanbacteria bacterium CG_4_9_14_3_um_filter_33_18</name>
    <dbReference type="NCBI Taxonomy" id="1974841"/>
    <lineage>
        <taxon>Bacteria</taxon>
        <taxon>Candidatus Roizmaniibacteriota</taxon>
    </lineage>
</organism>
<dbReference type="Proteomes" id="UP000229647">
    <property type="component" value="Unassembled WGS sequence"/>
</dbReference>
<keyword evidence="2" id="KW-0479">Metal-binding</keyword>
<reference evidence="7" key="1">
    <citation type="submission" date="2017-09" db="EMBL/GenBank/DDBJ databases">
        <title>Depth-based differentiation of microbial function through sediment-hosted aquifers and enrichment of novel symbionts in the deep terrestrial subsurface.</title>
        <authorList>
            <person name="Probst A.J."/>
            <person name="Ladd B."/>
            <person name="Jarett J.K."/>
            <person name="Geller-Mcgrath D.E."/>
            <person name="Sieber C.M.K."/>
            <person name="Emerson J.B."/>
            <person name="Anantharaman K."/>
            <person name="Thomas B.C."/>
            <person name="Malmstrom R."/>
            <person name="Stieglmeier M."/>
            <person name="Klingl A."/>
            <person name="Woyke T."/>
            <person name="Ryan C.M."/>
            <person name="Banfield J.F."/>
        </authorList>
    </citation>
    <scope>NUCLEOTIDE SEQUENCE [LARGE SCALE GENOMIC DNA]</scope>
</reference>
<evidence type="ECO:0000256" key="1">
    <source>
        <dbReference type="ARBA" id="ARBA00001947"/>
    </source>
</evidence>
<dbReference type="CDD" id="cd06572">
    <property type="entry name" value="Histidinol_dh"/>
    <property type="match status" value="1"/>
</dbReference>
<evidence type="ECO:0000256" key="4">
    <source>
        <dbReference type="ARBA" id="ARBA00023002"/>
    </source>
</evidence>
<dbReference type="GO" id="GO:0051287">
    <property type="term" value="F:NAD binding"/>
    <property type="evidence" value="ECO:0007669"/>
    <property type="project" value="InterPro"/>
</dbReference>
<dbReference type="PROSITE" id="PS00611">
    <property type="entry name" value="HISOL_DEHYDROGENASE"/>
    <property type="match status" value="1"/>
</dbReference>
<dbReference type="Gene3D" id="3.40.50.1980">
    <property type="entry name" value="Nitrogenase molybdenum iron protein domain"/>
    <property type="match status" value="2"/>
</dbReference>
<evidence type="ECO:0000256" key="2">
    <source>
        <dbReference type="ARBA" id="ARBA00022723"/>
    </source>
</evidence>